<comment type="caution">
    <text evidence="1">The sequence shown here is derived from an EMBL/GenBank/DDBJ whole genome shotgun (WGS) entry which is preliminary data.</text>
</comment>
<dbReference type="EMBL" id="JAACNH010000007">
    <property type="protein sequence ID" value="KAG8436527.1"/>
    <property type="molecule type" value="Genomic_DNA"/>
</dbReference>
<dbReference type="OrthoDB" id="9941981at2759"/>
<organism evidence="1 2">
    <name type="scientific">Hymenochirus boettgeri</name>
    <name type="common">Congo dwarf clawed frog</name>
    <dbReference type="NCBI Taxonomy" id="247094"/>
    <lineage>
        <taxon>Eukaryota</taxon>
        <taxon>Metazoa</taxon>
        <taxon>Chordata</taxon>
        <taxon>Craniata</taxon>
        <taxon>Vertebrata</taxon>
        <taxon>Euteleostomi</taxon>
        <taxon>Amphibia</taxon>
        <taxon>Batrachia</taxon>
        <taxon>Anura</taxon>
        <taxon>Pipoidea</taxon>
        <taxon>Pipidae</taxon>
        <taxon>Pipinae</taxon>
        <taxon>Hymenochirus</taxon>
    </lineage>
</organism>
<evidence type="ECO:0000313" key="2">
    <source>
        <dbReference type="Proteomes" id="UP000812440"/>
    </source>
</evidence>
<dbReference type="Pfam" id="PF18778">
    <property type="entry name" value="NAD1"/>
    <property type="match status" value="1"/>
</dbReference>
<reference evidence="1" key="1">
    <citation type="thesis" date="2020" institute="ProQuest LLC" country="789 East Eisenhower Parkway, Ann Arbor, MI, USA">
        <title>Comparative Genomics and Chromosome Evolution.</title>
        <authorList>
            <person name="Mudd A.B."/>
        </authorList>
    </citation>
    <scope>NUCLEOTIDE SEQUENCE</scope>
    <source>
        <strain evidence="1">Female2</strain>
        <tissue evidence="1">Blood</tissue>
    </source>
</reference>
<keyword evidence="2" id="KW-1185">Reference proteome</keyword>
<evidence type="ECO:0008006" key="3">
    <source>
        <dbReference type="Google" id="ProtNLM"/>
    </source>
</evidence>
<accession>A0A8T2IYD7</accession>
<protein>
    <recommendedName>
        <fullName evidence="3">C-&gt;U-editing enzyme APOBEC-4</fullName>
    </recommendedName>
</protein>
<dbReference type="PANTHER" id="PTHR35672">
    <property type="entry name" value="C-U-EDITING ENZYME APOBEC-4-RELATED"/>
    <property type="match status" value="1"/>
</dbReference>
<dbReference type="AlphaFoldDB" id="A0A8T2IYD7"/>
<dbReference type="Proteomes" id="UP000812440">
    <property type="component" value="Chromosome 4"/>
</dbReference>
<sequence length="361" mass="41801">MENHFQEFSGYHGTLVKPYYWFYPNQDCSKCPYHIKTGEEARVTYKEFYESFGFPYGPTMPESKQLIFYELKDFSRATVQRGHVTNCVASNLHVESILFDNNGYMETLLYQLNSICYITLYANYTPCNEYTHCCISKIYNFLLKYPETRLDIYFSQLYHVDDDFPVSAWNREALKSLGNLWPQVTINPLSGGVWQTLLYSFVKGISSTTLYQPILQSRASADRFNAHRIHLITGIKPYFVDVIPMSKPQEPTHCYKPTQANVGSNSAPHHFRSNSQYAFPLPPIPIIPFPAPQFKIKQETSSKPINVVRHLNMPGNTMEEFELSSFIPNARKINETIITEKIVKMNDKEPKDKKSKKGKEK</sequence>
<dbReference type="PANTHER" id="PTHR35672:SF1">
    <property type="entry name" value="C-U-EDITING ENZYME APOBEC-4-RELATED"/>
    <property type="match status" value="1"/>
</dbReference>
<proteinExistence type="predicted"/>
<evidence type="ECO:0000313" key="1">
    <source>
        <dbReference type="EMBL" id="KAG8436527.1"/>
    </source>
</evidence>
<dbReference type="InterPro" id="IPR038953">
    <property type="entry name" value="APOBEC4"/>
</dbReference>
<dbReference type="Gene3D" id="3.40.140.10">
    <property type="entry name" value="Cytidine Deaminase, domain 2"/>
    <property type="match status" value="1"/>
</dbReference>
<name>A0A8T2IYD7_9PIPI</name>
<gene>
    <name evidence="1" type="ORF">GDO86_007582</name>
</gene>